<dbReference type="EMBL" id="JAUJYN010000001">
    <property type="protein sequence ID" value="KAK1281166.1"/>
    <property type="molecule type" value="Genomic_DNA"/>
</dbReference>
<dbReference type="InterPro" id="IPR016024">
    <property type="entry name" value="ARM-type_fold"/>
</dbReference>
<evidence type="ECO:0000313" key="6">
    <source>
        <dbReference type="EMBL" id="KAK1281166.1"/>
    </source>
</evidence>
<feature type="domain" description="PP4R3 EVH1-like" evidence="5">
    <location>
        <begin position="18"/>
        <end position="116"/>
    </location>
</feature>
<reference evidence="6" key="1">
    <citation type="journal article" date="2023" name="Nat. Commun.">
        <title>Diploid and tetraploid genomes of Acorus and the evolution of monocots.</title>
        <authorList>
            <person name="Ma L."/>
            <person name="Liu K.W."/>
            <person name="Li Z."/>
            <person name="Hsiao Y.Y."/>
            <person name="Qi Y."/>
            <person name="Fu T."/>
            <person name="Tang G.D."/>
            <person name="Zhang D."/>
            <person name="Sun W.H."/>
            <person name="Liu D.K."/>
            <person name="Li Y."/>
            <person name="Chen G.Z."/>
            <person name="Liu X.D."/>
            <person name="Liao X.Y."/>
            <person name="Jiang Y.T."/>
            <person name="Yu X."/>
            <person name="Hao Y."/>
            <person name="Huang J."/>
            <person name="Zhao X.W."/>
            <person name="Ke S."/>
            <person name="Chen Y.Y."/>
            <person name="Wu W.L."/>
            <person name="Hsu J.L."/>
            <person name="Lin Y.F."/>
            <person name="Huang M.D."/>
            <person name="Li C.Y."/>
            <person name="Huang L."/>
            <person name="Wang Z.W."/>
            <person name="Zhao X."/>
            <person name="Zhong W.Y."/>
            <person name="Peng D.H."/>
            <person name="Ahmad S."/>
            <person name="Lan S."/>
            <person name="Zhang J.S."/>
            <person name="Tsai W.C."/>
            <person name="Van de Peer Y."/>
            <person name="Liu Z.J."/>
        </authorList>
    </citation>
    <scope>NUCLEOTIDE SEQUENCE</scope>
    <source>
        <strain evidence="6">SCP</strain>
    </source>
</reference>
<dbReference type="GO" id="GO:0005654">
    <property type="term" value="C:nucleoplasm"/>
    <property type="evidence" value="ECO:0007669"/>
    <property type="project" value="TreeGrafter"/>
</dbReference>
<dbReference type="InterPro" id="IPR006887">
    <property type="entry name" value="P4R3-like_central_dom"/>
</dbReference>
<proteinExistence type="predicted"/>
<name>A0AAV9BXW5_ACOGR</name>
<dbReference type="GO" id="GO:0030289">
    <property type="term" value="C:protein phosphatase 4 complex"/>
    <property type="evidence" value="ECO:0007669"/>
    <property type="project" value="TreeGrafter"/>
</dbReference>
<evidence type="ECO:0000256" key="3">
    <source>
        <dbReference type="SAM" id="MobiDB-lite"/>
    </source>
</evidence>
<dbReference type="InterPro" id="IPR011989">
    <property type="entry name" value="ARM-like"/>
</dbReference>
<keyword evidence="2" id="KW-0539">Nucleus</keyword>
<dbReference type="GO" id="GO:0072542">
    <property type="term" value="F:protein phosphatase activator activity"/>
    <property type="evidence" value="ECO:0007669"/>
    <property type="project" value="TreeGrafter"/>
</dbReference>
<dbReference type="SUPFAM" id="SSF48371">
    <property type="entry name" value="ARM repeat"/>
    <property type="match status" value="1"/>
</dbReference>
<feature type="region of interest" description="Disordered" evidence="3">
    <location>
        <begin position="773"/>
        <end position="827"/>
    </location>
</feature>
<comment type="subcellular location">
    <subcellularLocation>
        <location evidence="1">Nucleus</location>
    </subcellularLocation>
</comment>
<keyword evidence="7" id="KW-1185">Reference proteome</keyword>
<dbReference type="InterPro" id="IPR011993">
    <property type="entry name" value="PH-like_dom_sf"/>
</dbReference>
<gene>
    <name evidence="6" type="ORF">QJS04_geneDACA004557</name>
</gene>
<reference evidence="6" key="2">
    <citation type="submission" date="2023-06" db="EMBL/GenBank/DDBJ databases">
        <authorList>
            <person name="Ma L."/>
            <person name="Liu K.-W."/>
            <person name="Li Z."/>
            <person name="Hsiao Y.-Y."/>
            <person name="Qi Y."/>
            <person name="Fu T."/>
            <person name="Tang G."/>
            <person name="Zhang D."/>
            <person name="Sun W.-H."/>
            <person name="Liu D.-K."/>
            <person name="Li Y."/>
            <person name="Chen G.-Z."/>
            <person name="Liu X.-D."/>
            <person name="Liao X.-Y."/>
            <person name="Jiang Y.-T."/>
            <person name="Yu X."/>
            <person name="Hao Y."/>
            <person name="Huang J."/>
            <person name="Zhao X.-W."/>
            <person name="Ke S."/>
            <person name="Chen Y.-Y."/>
            <person name="Wu W.-L."/>
            <person name="Hsu J.-L."/>
            <person name="Lin Y.-F."/>
            <person name="Huang M.-D."/>
            <person name="Li C.-Y."/>
            <person name="Huang L."/>
            <person name="Wang Z.-W."/>
            <person name="Zhao X."/>
            <person name="Zhong W.-Y."/>
            <person name="Peng D.-H."/>
            <person name="Ahmad S."/>
            <person name="Lan S."/>
            <person name="Zhang J.-S."/>
            <person name="Tsai W.-C."/>
            <person name="Van De Peer Y."/>
            <person name="Liu Z.-J."/>
        </authorList>
    </citation>
    <scope>NUCLEOTIDE SEQUENCE</scope>
    <source>
        <strain evidence="6">SCP</strain>
        <tissue evidence="6">Leaves</tissue>
    </source>
</reference>
<feature type="compositionally biased region" description="Acidic residues" evidence="3">
    <location>
        <begin position="702"/>
        <end position="711"/>
    </location>
</feature>
<feature type="domain" description="Serine/threonine-protein phosphatase 4 regulatory subunit 3-like central" evidence="4">
    <location>
        <begin position="180"/>
        <end position="623"/>
    </location>
</feature>
<dbReference type="Pfam" id="PF04802">
    <property type="entry name" value="PP4R3"/>
    <property type="match status" value="1"/>
</dbReference>
<evidence type="ECO:0000256" key="1">
    <source>
        <dbReference type="ARBA" id="ARBA00004123"/>
    </source>
</evidence>
<organism evidence="6 7">
    <name type="scientific">Acorus gramineus</name>
    <name type="common">Dwarf sweet flag</name>
    <dbReference type="NCBI Taxonomy" id="55184"/>
    <lineage>
        <taxon>Eukaryota</taxon>
        <taxon>Viridiplantae</taxon>
        <taxon>Streptophyta</taxon>
        <taxon>Embryophyta</taxon>
        <taxon>Tracheophyta</taxon>
        <taxon>Spermatophyta</taxon>
        <taxon>Magnoliopsida</taxon>
        <taxon>Liliopsida</taxon>
        <taxon>Acoraceae</taxon>
        <taxon>Acorus</taxon>
    </lineage>
</organism>
<evidence type="ECO:0008006" key="8">
    <source>
        <dbReference type="Google" id="ProtNLM"/>
    </source>
</evidence>
<evidence type="ECO:0000313" key="7">
    <source>
        <dbReference type="Proteomes" id="UP001179952"/>
    </source>
</evidence>
<dbReference type="Pfam" id="PF22972">
    <property type="entry name" value="EVH1_PP4R3"/>
    <property type="match status" value="1"/>
</dbReference>
<evidence type="ECO:0000259" key="5">
    <source>
        <dbReference type="Pfam" id="PF22972"/>
    </source>
</evidence>
<feature type="region of interest" description="Disordered" evidence="3">
    <location>
        <begin position="651"/>
        <end position="759"/>
    </location>
</feature>
<feature type="compositionally biased region" description="Acidic residues" evidence="3">
    <location>
        <begin position="651"/>
        <end position="665"/>
    </location>
</feature>
<dbReference type="InterPro" id="IPR051137">
    <property type="entry name" value="PP4R3-like"/>
</dbReference>
<dbReference type="PANTHER" id="PTHR23318">
    <property type="entry name" value="ATP SYNTHASE GAMMA-RELATED"/>
    <property type="match status" value="1"/>
</dbReference>
<accession>A0AAV9BXW5</accession>
<comment type="caution">
    <text evidence="6">The sequence shown here is derived from an EMBL/GenBank/DDBJ whole genome shotgun (WGS) entry which is preliminary data.</text>
</comment>
<dbReference type="Proteomes" id="UP001179952">
    <property type="component" value="Unassembled WGS sequence"/>
</dbReference>
<dbReference type="PANTHER" id="PTHR23318:SF0">
    <property type="entry name" value="SERINE_THREONINE-PROTEIN PHOSPHATASE 4 REGULATORY SUBUNIT 3"/>
    <property type="match status" value="1"/>
</dbReference>
<feature type="compositionally biased region" description="Basic and acidic residues" evidence="3">
    <location>
        <begin position="750"/>
        <end position="759"/>
    </location>
</feature>
<dbReference type="Gene3D" id="1.25.10.10">
    <property type="entry name" value="Leucine-rich Repeat Variant"/>
    <property type="match status" value="1"/>
</dbReference>
<feature type="compositionally biased region" description="Polar residues" evidence="3">
    <location>
        <begin position="666"/>
        <end position="678"/>
    </location>
</feature>
<sequence length="827" mass="93011">MGAQGKAAGAAGGDTSLQRVKVYRLSADGKWDDQGTGHVTVDYLERSEDLGLFVYDEDDHDPLLMHRISTDEIYRRQDETIISWRDPVLSTELALSFQEATGCSYIWDHICGVRRNLHFNALSNIEIGPRPATEALPAFGAPQANGDAYHVVNSELRDLPLVEMSSLPMILKTVVEGAEGGVAEQMRVTELILQDQYFFPKLIDLFRMSEDLENFDTLHMIFKLVKGIILLNNSQIFDKIFGDEFFMDIIGTLEYDPEVPQVQQHRAFLKKHVVFKEAIPIKDTIVLSKIHQTYRIGYLKDVILPRVLDEAVVANLNAIINANNAVVVSSLKDDTAFIQELFVQMRSSAISTDSKRNLVLFLQEFCNLSKSLQLVQQLRLFRDFVNEGIFDIITDTLKSDDKKLVLTGTDMLILFLNQDPNFLRTYVIQQEGNVLLGLLVKGMITDFGDDMHCQFLEIIRSLLDSYNLSGSQRDTIIEIFFEKHLDQLIEVITSSCPPKVGSKSDDSGGNVGARVVTKPEILSNICELLCFCVVHHPYRIKCSFLLNNVIEKVLYLTRRRERYLVVAAVRFLRAIISRNDEHLCRHIIKNNLLKPVVDAFIRNGNRYNLLHSAVLELFEYIRKLIENAEARNSINVDDSRKRIDDRALEKEEEDYFNEESDEEDSTSALASCSQNQHAQPVLPNGTGGSRSSISSGSIGLVDYDDDDDDDYNPPPRIMQKISAGENKTENFSKLKRRSISSPNDNDEEPERTKKCRAEKNLDGTTAVVAACSNHGCSDSPSRNGPVPLVSNGLSEVANSRSPNEQVSQSEKAVNSTEANVSEPYSVR</sequence>
<feature type="compositionally biased region" description="Polar residues" evidence="3">
    <location>
        <begin position="791"/>
        <end position="819"/>
    </location>
</feature>
<dbReference type="InterPro" id="IPR055236">
    <property type="entry name" value="EVH1_PP4R3"/>
</dbReference>
<protein>
    <recommendedName>
        <fullName evidence="8">Serine/threonine-protein phosphatase 4 regulatory subunit 3-like central domain-containing protein</fullName>
    </recommendedName>
</protein>
<dbReference type="SUPFAM" id="SSF50729">
    <property type="entry name" value="PH domain-like"/>
    <property type="match status" value="1"/>
</dbReference>
<evidence type="ECO:0000256" key="2">
    <source>
        <dbReference type="ARBA" id="ARBA00023242"/>
    </source>
</evidence>
<dbReference type="AlphaFoldDB" id="A0AAV9BXW5"/>
<evidence type="ECO:0000259" key="4">
    <source>
        <dbReference type="Pfam" id="PF04802"/>
    </source>
</evidence>
<feature type="compositionally biased region" description="Low complexity" evidence="3">
    <location>
        <begin position="689"/>
        <end position="699"/>
    </location>
</feature>
<dbReference type="Gene3D" id="2.30.29.30">
    <property type="entry name" value="Pleckstrin-homology domain (PH domain)/Phosphotyrosine-binding domain (PTB)"/>
    <property type="match status" value="1"/>
</dbReference>